<protein>
    <submittedName>
        <fullName evidence="2">J domain-containing protein</fullName>
    </submittedName>
</protein>
<accession>A0AC35GWE5</accession>
<proteinExistence type="predicted"/>
<dbReference type="Proteomes" id="UP000887580">
    <property type="component" value="Unplaced"/>
</dbReference>
<name>A0AC35GWE5_9BILA</name>
<dbReference type="WBParaSite" id="PS1159_v2.g9413.t1">
    <property type="protein sequence ID" value="PS1159_v2.g9413.t1"/>
    <property type="gene ID" value="PS1159_v2.g9413"/>
</dbReference>
<evidence type="ECO:0000313" key="2">
    <source>
        <dbReference type="WBParaSite" id="PS1159_v2.g9413.t1"/>
    </source>
</evidence>
<sequence length="225" mass="24809">MADGDDPDRMRAESTSTKKNYLYSVLEIETTATEDDIKRAYRKLALKYHPDKNLDGDPQKTEKFKEVNYAHSILSNPQKRKVYDAYGEMGLKMMDQVGEAPMMFALKPWVKWVFAGLCVFTCCCFGGCCCGLFCCNCCCNFCCGKYKDKMQDDAYDIDPERGGTPDSNDSPPITTQPMPYSSPETTSSTTPIVLGAPPPNNNNSSPPPPLTTTTTTTTYGATAQA</sequence>
<reference evidence="2" key="1">
    <citation type="submission" date="2022-11" db="UniProtKB">
        <authorList>
            <consortium name="WormBaseParasite"/>
        </authorList>
    </citation>
    <scope>IDENTIFICATION</scope>
</reference>
<organism evidence="1 2">
    <name type="scientific">Panagrolaimus sp. PS1159</name>
    <dbReference type="NCBI Taxonomy" id="55785"/>
    <lineage>
        <taxon>Eukaryota</taxon>
        <taxon>Metazoa</taxon>
        <taxon>Ecdysozoa</taxon>
        <taxon>Nematoda</taxon>
        <taxon>Chromadorea</taxon>
        <taxon>Rhabditida</taxon>
        <taxon>Tylenchina</taxon>
        <taxon>Panagrolaimomorpha</taxon>
        <taxon>Panagrolaimoidea</taxon>
        <taxon>Panagrolaimidae</taxon>
        <taxon>Panagrolaimus</taxon>
    </lineage>
</organism>
<evidence type="ECO:0000313" key="1">
    <source>
        <dbReference type="Proteomes" id="UP000887580"/>
    </source>
</evidence>